<sequence>MFATVMSSQIAHEVPFLILSEQQQFRLMELPPEIVELLASSEPPRLQFKSSAGGHAALCLPNKTFQLRQVQTSNDVHIMASKTTSEDRGSEPPRSSVISIAQCGSSLELAGSSRESAIVHLKQLLPLFEDEDSASQGTAAIRSKSVTFADVPLSDGECEVAWMQLCAFETQDGRFAYRPSSRLLVKAWSGILSTAILDRIDLAGPVTRSRLDVLCESVEDVPHPLPRSILERLKADDSNDETTTLDQTKTVEFTGQVLLEDLIEVSTQDFVRQWQNLLPEKWRGQAALDKLSGKYESAGSDKIRASDAVPSKATADTAAAATTAGKRKWHEKFKQARRA</sequence>
<evidence type="ECO:0000256" key="1">
    <source>
        <dbReference type="ARBA" id="ARBA00007017"/>
    </source>
</evidence>
<reference evidence="4 5" key="1">
    <citation type="submission" date="2017-05" db="EMBL/GenBank/DDBJ databases">
        <title>Draft genome sequence of Elsinoe australis.</title>
        <authorList>
            <person name="Cheng Q."/>
        </authorList>
    </citation>
    <scope>NUCLEOTIDE SEQUENCE [LARGE SCALE GENOMIC DNA]</scope>
    <source>
        <strain evidence="4 5">NL1</strain>
    </source>
</reference>
<evidence type="ECO:0008006" key="6">
    <source>
        <dbReference type="Google" id="ProtNLM"/>
    </source>
</evidence>
<dbReference type="EMBL" id="NHZQ01000010">
    <property type="protein sequence ID" value="PSK59379.1"/>
    <property type="molecule type" value="Genomic_DNA"/>
</dbReference>
<feature type="compositionally biased region" description="Basic residues" evidence="3">
    <location>
        <begin position="325"/>
        <end position="339"/>
    </location>
</feature>
<comment type="caution">
    <text evidence="4">The sequence shown here is derived from an EMBL/GenBank/DDBJ whole genome shotgun (WGS) entry which is preliminary data.</text>
</comment>
<gene>
    <name evidence="4" type="ORF">B9Z65_3703</name>
</gene>
<dbReference type="Pfam" id="PF09724">
    <property type="entry name" value="Dcc1"/>
    <property type="match status" value="1"/>
</dbReference>
<dbReference type="PANTHER" id="PTHR13395">
    <property type="entry name" value="SISTER CHROMATID COHESION PROTEIN DCC1-RELATED"/>
    <property type="match status" value="1"/>
</dbReference>
<dbReference type="Proteomes" id="UP000243723">
    <property type="component" value="Unassembled WGS sequence"/>
</dbReference>
<dbReference type="AlphaFoldDB" id="A0A2P8AFZ3"/>
<dbReference type="PANTHER" id="PTHR13395:SF6">
    <property type="entry name" value="SISTER CHROMATID COHESION PROTEIN DCC1"/>
    <property type="match status" value="1"/>
</dbReference>
<name>A0A2P8AFZ3_9PEZI</name>
<dbReference type="GO" id="GO:0034088">
    <property type="term" value="P:maintenance of mitotic sister chromatid cohesion"/>
    <property type="evidence" value="ECO:0007669"/>
    <property type="project" value="TreeGrafter"/>
</dbReference>
<keyword evidence="5" id="KW-1185">Reference proteome</keyword>
<evidence type="ECO:0000256" key="2">
    <source>
        <dbReference type="ARBA" id="ARBA00022705"/>
    </source>
</evidence>
<evidence type="ECO:0000313" key="5">
    <source>
        <dbReference type="Proteomes" id="UP000243723"/>
    </source>
</evidence>
<feature type="region of interest" description="Disordered" evidence="3">
    <location>
        <begin position="297"/>
        <end position="339"/>
    </location>
</feature>
<dbReference type="OrthoDB" id="5199543at2759"/>
<comment type="similarity">
    <text evidence="1">Belongs to the DCC1 family.</text>
</comment>
<dbReference type="GO" id="GO:0000785">
    <property type="term" value="C:chromatin"/>
    <property type="evidence" value="ECO:0007669"/>
    <property type="project" value="TreeGrafter"/>
</dbReference>
<evidence type="ECO:0000256" key="3">
    <source>
        <dbReference type="SAM" id="MobiDB-lite"/>
    </source>
</evidence>
<proteinExistence type="inferred from homology"/>
<accession>A0A2P8AFZ3</accession>
<protein>
    <recommendedName>
        <fullName evidence="6">Sister chromatid cohesion protein Dcc1</fullName>
    </recommendedName>
</protein>
<feature type="compositionally biased region" description="Low complexity" evidence="3">
    <location>
        <begin position="313"/>
        <end position="324"/>
    </location>
</feature>
<organism evidence="4 5">
    <name type="scientific">Elsinoe australis</name>
    <dbReference type="NCBI Taxonomy" id="40998"/>
    <lineage>
        <taxon>Eukaryota</taxon>
        <taxon>Fungi</taxon>
        <taxon>Dikarya</taxon>
        <taxon>Ascomycota</taxon>
        <taxon>Pezizomycotina</taxon>
        <taxon>Dothideomycetes</taxon>
        <taxon>Dothideomycetidae</taxon>
        <taxon>Myriangiales</taxon>
        <taxon>Elsinoaceae</taxon>
        <taxon>Elsinoe</taxon>
    </lineage>
</organism>
<dbReference type="InterPro" id="IPR019128">
    <property type="entry name" value="Dcc1"/>
</dbReference>
<dbReference type="GO" id="GO:0006260">
    <property type="term" value="P:DNA replication"/>
    <property type="evidence" value="ECO:0007669"/>
    <property type="project" value="UniProtKB-KW"/>
</dbReference>
<dbReference type="STRING" id="40998.A0A2P8AFZ3"/>
<keyword evidence="2" id="KW-0235">DNA replication</keyword>
<evidence type="ECO:0000313" key="4">
    <source>
        <dbReference type="EMBL" id="PSK59379.1"/>
    </source>
</evidence>
<dbReference type="GO" id="GO:0031390">
    <property type="term" value="C:Ctf18 RFC-like complex"/>
    <property type="evidence" value="ECO:0007669"/>
    <property type="project" value="InterPro"/>
</dbReference>
<dbReference type="GO" id="GO:0000775">
    <property type="term" value="C:chromosome, centromeric region"/>
    <property type="evidence" value="ECO:0007669"/>
    <property type="project" value="TreeGrafter"/>
</dbReference>